<dbReference type="Gene3D" id="1.10.287.950">
    <property type="entry name" value="Methyl-accepting chemotaxis protein"/>
    <property type="match status" value="1"/>
</dbReference>
<organism evidence="9 10">
    <name type="scientific">Oceanidesulfovibrio marinus</name>
    <dbReference type="NCBI Taxonomy" id="370038"/>
    <lineage>
        <taxon>Bacteria</taxon>
        <taxon>Pseudomonadati</taxon>
        <taxon>Thermodesulfobacteriota</taxon>
        <taxon>Desulfovibrionia</taxon>
        <taxon>Desulfovibrionales</taxon>
        <taxon>Desulfovibrionaceae</taxon>
        <taxon>Oceanidesulfovibrio</taxon>
    </lineage>
</organism>
<feature type="compositionally biased region" description="Acidic residues" evidence="5">
    <location>
        <begin position="673"/>
        <end position="685"/>
    </location>
</feature>
<keyword evidence="6" id="KW-0812">Transmembrane</keyword>
<feature type="region of interest" description="Disordered" evidence="5">
    <location>
        <begin position="632"/>
        <end position="685"/>
    </location>
</feature>
<sequence length="685" mass="74034">MKNIKLGVKLIGGFLLTAVIALAIGLVGIYEVTSLSERIREIGTEKLPAVSNLGTVQTSIRELEGAMRTLNCPYIDNETRNQQYVNLQQAREEYGSAVAVYEPLPKTPEEAAAWNSFKTAIQGAVEANDEAVELSKELQKLDILNPEEFMRMMQLFRGDHYSLTTKVSRLILMHEQFDGGGDPAGCNFGKWMATYSTTNPVIAKTLERVKKPHDQFHEAVDRIKSAMRMGAEEAAKRIYVDELIPAAEQVFQEFRVLRAEADKSQKLFDDMASLILGKSKVQTEKAVVELEKIVAMNEQMADTAVTDATKEGARGKLIAAVCMGVGVLVAIVLGIVLTRGITRPIAKGVSFAESMAQGDFTKELDIHQKDEVGVLASALNNMVLRLRGIVAEVQSATENVASGSEELSASSENLSQGATEQAASVEEISSSMEEMTANIRQNADNAKQTEEIATRAADDAQQGGAAVHQAVDAMKNIAEKISIIEEIARQTNLLALNAAIEAARAGEHGKGFAVVAAEVRKLAERSGAAAQEISELSSNTVDVAEKAGKMFSDLVPEIQRNAQLVQEITAASEEQDAGAAQINKAIQQLDQVVQQNASAAEEMASTSEELSSQAEHLQSSMAFFRVDTGAAGRMRKAETKRKAQSAPAARQKQVESERSTGNAAGSGYALDMSEPDDDDDNFERY</sequence>
<dbReference type="EMBL" id="CP039543">
    <property type="protein sequence ID" value="QJT09337.1"/>
    <property type="molecule type" value="Genomic_DNA"/>
</dbReference>
<dbReference type="PRINTS" id="PR00260">
    <property type="entry name" value="CHEMTRNSDUCR"/>
</dbReference>
<feature type="transmembrane region" description="Helical" evidence="6">
    <location>
        <begin position="6"/>
        <end position="30"/>
    </location>
</feature>
<dbReference type="InterPro" id="IPR024478">
    <property type="entry name" value="HlyB_4HB_MCP"/>
</dbReference>
<dbReference type="InterPro" id="IPR051310">
    <property type="entry name" value="MCP_chemotaxis"/>
</dbReference>
<dbReference type="PANTHER" id="PTHR43531:SF11">
    <property type="entry name" value="METHYL-ACCEPTING CHEMOTAXIS PROTEIN 3"/>
    <property type="match status" value="1"/>
</dbReference>
<dbReference type="PANTHER" id="PTHR43531">
    <property type="entry name" value="PROTEIN ICFG"/>
    <property type="match status" value="1"/>
</dbReference>
<dbReference type="Gene3D" id="1.20.120.30">
    <property type="entry name" value="Aspartate receptor, ligand-binding domain"/>
    <property type="match status" value="1"/>
</dbReference>
<dbReference type="InterPro" id="IPR003660">
    <property type="entry name" value="HAMP_dom"/>
</dbReference>
<evidence type="ECO:0000256" key="2">
    <source>
        <dbReference type="ARBA" id="ARBA00029447"/>
    </source>
</evidence>
<accession>A0ABX6NFI5</accession>
<dbReference type="Pfam" id="PF12729">
    <property type="entry name" value="4HB_MCP_1"/>
    <property type="match status" value="1"/>
</dbReference>
<keyword evidence="10" id="KW-1185">Reference proteome</keyword>
<dbReference type="RefSeq" id="WP_171267316.1">
    <property type="nucleotide sequence ID" value="NZ_CP039543.1"/>
</dbReference>
<gene>
    <name evidence="9" type="ORF">E8L03_10470</name>
</gene>
<evidence type="ECO:0000256" key="1">
    <source>
        <dbReference type="ARBA" id="ARBA00022500"/>
    </source>
</evidence>
<dbReference type="CDD" id="cd11386">
    <property type="entry name" value="MCP_signal"/>
    <property type="match status" value="1"/>
</dbReference>
<evidence type="ECO:0000259" key="7">
    <source>
        <dbReference type="PROSITE" id="PS50111"/>
    </source>
</evidence>
<evidence type="ECO:0000256" key="3">
    <source>
        <dbReference type="PROSITE-ProRule" id="PRU00284"/>
    </source>
</evidence>
<dbReference type="PROSITE" id="PS50885">
    <property type="entry name" value="HAMP"/>
    <property type="match status" value="1"/>
</dbReference>
<dbReference type="InterPro" id="IPR004090">
    <property type="entry name" value="Chemotax_Me-accpt_rcpt"/>
</dbReference>
<keyword evidence="3" id="KW-0807">Transducer</keyword>
<feature type="coiled-coil region" evidence="4">
    <location>
        <begin position="582"/>
        <end position="609"/>
    </location>
</feature>
<evidence type="ECO:0000256" key="5">
    <source>
        <dbReference type="SAM" id="MobiDB-lite"/>
    </source>
</evidence>
<protein>
    <submittedName>
        <fullName evidence="9">HAMP domain-containing protein</fullName>
    </submittedName>
</protein>
<keyword evidence="6" id="KW-1133">Transmembrane helix</keyword>
<evidence type="ECO:0000256" key="6">
    <source>
        <dbReference type="SAM" id="Phobius"/>
    </source>
</evidence>
<evidence type="ECO:0000256" key="4">
    <source>
        <dbReference type="SAM" id="Coils"/>
    </source>
</evidence>
<feature type="domain" description="Methyl-accepting transducer" evidence="7">
    <location>
        <begin position="396"/>
        <end position="611"/>
    </location>
</feature>
<keyword evidence="4" id="KW-0175">Coiled coil</keyword>
<dbReference type="Proteomes" id="UP000503251">
    <property type="component" value="Chromosome"/>
</dbReference>
<name>A0ABX6NFI5_9BACT</name>
<feature type="domain" description="HAMP" evidence="8">
    <location>
        <begin position="339"/>
        <end position="391"/>
    </location>
</feature>
<proteinExistence type="inferred from homology"/>
<feature type="region of interest" description="Disordered" evidence="5">
    <location>
        <begin position="402"/>
        <end position="423"/>
    </location>
</feature>
<reference evidence="9 10" key="1">
    <citation type="submission" date="2019-04" db="EMBL/GenBank/DDBJ databases">
        <title>Isolation and culture of sulfate reducing bacteria from the cold seep of the South China Sea.</title>
        <authorList>
            <person name="Sun C."/>
            <person name="Liu R."/>
        </authorList>
    </citation>
    <scope>NUCLEOTIDE SEQUENCE [LARGE SCALE GENOMIC DNA]</scope>
    <source>
        <strain evidence="9 10">CS1</strain>
    </source>
</reference>
<dbReference type="InterPro" id="IPR004089">
    <property type="entry name" value="MCPsignal_dom"/>
</dbReference>
<dbReference type="PROSITE" id="PS50111">
    <property type="entry name" value="CHEMOTAXIS_TRANSDUC_2"/>
    <property type="match status" value="1"/>
</dbReference>
<comment type="similarity">
    <text evidence="2">Belongs to the methyl-accepting chemotaxis (MCP) protein family.</text>
</comment>
<feature type="compositionally biased region" description="Low complexity" evidence="5">
    <location>
        <begin position="402"/>
        <end position="415"/>
    </location>
</feature>
<evidence type="ECO:0000313" key="10">
    <source>
        <dbReference type="Proteomes" id="UP000503251"/>
    </source>
</evidence>
<dbReference type="Pfam" id="PF00672">
    <property type="entry name" value="HAMP"/>
    <property type="match status" value="1"/>
</dbReference>
<dbReference type="SMART" id="SM00304">
    <property type="entry name" value="HAMP"/>
    <property type="match status" value="1"/>
</dbReference>
<dbReference type="CDD" id="cd06225">
    <property type="entry name" value="HAMP"/>
    <property type="match status" value="1"/>
</dbReference>
<dbReference type="Pfam" id="PF00015">
    <property type="entry name" value="MCPsignal"/>
    <property type="match status" value="1"/>
</dbReference>
<keyword evidence="1" id="KW-0145">Chemotaxis</keyword>
<dbReference type="SUPFAM" id="SSF58104">
    <property type="entry name" value="Methyl-accepting chemotaxis protein (MCP) signaling domain"/>
    <property type="match status" value="1"/>
</dbReference>
<evidence type="ECO:0000313" key="9">
    <source>
        <dbReference type="EMBL" id="QJT09337.1"/>
    </source>
</evidence>
<keyword evidence="6" id="KW-0472">Membrane</keyword>
<evidence type="ECO:0000259" key="8">
    <source>
        <dbReference type="PROSITE" id="PS50885"/>
    </source>
</evidence>
<dbReference type="SMART" id="SM00283">
    <property type="entry name" value="MA"/>
    <property type="match status" value="1"/>
</dbReference>
<feature type="transmembrane region" description="Helical" evidence="6">
    <location>
        <begin position="317"/>
        <end position="337"/>
    </location>
</feature>